<feature type="domain" description="DUF7964" evidence="1">
    <location>
        <begin position="3"/>
        <end position="81"/>
    </location>
</feature>
<dbReference type="AlphaFoldDB" id="A0A202E5E7"/>
<dbReference type="InterPro" id="IPR058270">
    <property type="entry name" value="DUF7964"/>
</dbReference>
<comment type="caution">
    <text evidence="2">The sequence shown here is derived from an EMBL/GenBank/DDBJ whole genome shotgun (WGS) entry which is preliminary data.</text>
</comment>
<organism evidence="2 3">
    <name type="scientific">Natronolimnobius baerhuensis</name>
    <dbReference type="NCBI Taxonomy" id="253108"/>
    <lineage>
        <taxon>Archaea</taxon>
        <taxon>Methanobacteriati</taxon>
        <taxon>Methanobacteriota</taxon>
        <taxon>Stenosarchaea group</taxon>
        <taxon>Halobacteria</taxon>
        <taxon>Halobacteriales</taxon>
        <taxon>Natrialbaceae</taxon>
        <taxon>Natronolimnobius</taxon>
    </lineage>
</organism>
<dbReference type="RefSeq" id="WP_054863843.1">
    <property type="nucleotide sequence ID" value="NZ_MWPH01000003.1"/>
</dbReference>
<keyword evidence="3" id="KW-1185">Reference proteome</keyword>
<gene>
    <name evidence="2" type="ORF">B2G88_13580</name>
</gene>
<evidence type="ECO:0000313" key="2">
    <source>
        <dbReference type="EMBL" id="OVE83471.1"/>
    </source>
</evidence>
<dbReference type="Pfam" id="PF25912">
    <property type="entry name" value="DUF7964"/>
    <property type="match status" value="1"/>
</dbReference>
<reference evidence="2 3" key="1">
    <citation type="submission" date="2017-02" db="EMBL/GenBank/DDBJ databases">
        <title>Natronthermophilus aegyptiacus gen. nov.,sp. nov., an aerobic, extremely halophilic alkalithermophilic archaeon isolated from the athalassohaline Wadi An Natrun, Egypt.</title>
        <authorList>
            <person name="Zhao B."/>
        </authorList>
    </citation>
    <scope>NUCLEOTIDE SEQUENCE [LARGE SCALE GENOMIC DNA]</scope>
    <source>
        <strain evidence="2 3">CGMCC 1.3597</strain>
    </source>
</reference>
<dbReference type="EMBL" id="MWPH01000003">
    <property type="protein sequence ID" value="OVE83471.1"/>
    <property type="molecule type" value="Genomic_DNA"/>
</dbReference>
<name>A0A202E5E7_9EURY</name>
<evidence type="ECO:0000313" key="3">
    <source>
        <dbReference type="Proteomes" id="UP000196084"/>
    </source>
</evidence>
<dbReference type="Proteomes" id="UP000196084">
    <property type="component" value="Unassembled WGS sequence"/>
</dbReference>
<protein>
    <recommendedName>
        <fullName evidence="1">DUF7964 domain-containing protein</fullName>
    </recommendedName>
</protein>
<evidence type="ECO:0000259" key="1">
    <source>
        <dbReference type="Pfam" id="PF25912"/>
    </source>
</evidence>
<sequence length="102" mass="11281">MGLFDSLPAEPLSRAQIGRLEQMDAVGGTHAIYSQSEPDAAYGLVILLNGSLRAWAYFDEQKEWDEINATPLETSEDGEFDDHDLVEVFHDEILAELGATKV</sequence>
<accession>A0A202E5E7</accession>
<proteinExistence type="predicted"/>
<dbReference type="OrthoDB" id="374988at2157"/>